<dbReference type="KEGG" id="cluj:IAU68_06630"/>
<feature type="domain" description="Bacterial bifunctional deaminase-reductase C-terminal" evidence="1">
    <location>
        <begin position="22"/>
        <end position="178"/>
    </location>
</feature>
<dbReference type="Gene3D" id="3.40.430.10">
    <property type="entry name" value="Dihydrofolate Reductase, subunit A"/>
    <property type="match status" value="1"/>
</dbReference>
<evidence type="ECO:0000313" key="3">
    <source>
        <dbReference type="EMBL" id="QNP89385.1"/>
    </source>
</evidence>
<accession>A0A7H0JWG9</accession>
<name>A0A7H0JWG9_9CORY</name>
<reference evidence="4 5" key="1">
    <citation type="submission" date="2020-08" db="EMBL/GenBank/DDBJ databases">
        <title>novel species in genus Corynebacterium.</title>
        <authorList>
            <person name="Zhang G."/>
        </authorList>
    </citation>
    <scope>NUCLEOTIDE SEQUENCE [LARGE SCALE GENOMIC DNA]</scope>
    <source>
        <strain evidence="4 5">zg-917</strain>
        <strain evidence="3">Zg-917</strain>
    </source>
</reference>
<dbReference type="RefSeq" id="WP_171194093.1">
    <property type="nucleotide sequence ID" value="NZ_CP061032.1"/>
</dbReference>
<gene>
    <name evidence="2" type="ORF">H7348_06125</name>
    <name evidence="3" type="ORF">IAU68_06630</name>
</gene>
<dbReference type="InterPro" id="IPR002734">
    <property type="entry name" value="RibDG_C"/>
</dbReference>
<dbReference type="Proteomes" id="UP000516235">
    <property type="component" value="Chromosome"/>
</dbReference>
<dbReference type="InterPro" id="IPR024072">
    <property type="entry name" value="DHFR-like_dom_sf"/>
</dbReference>
<dbReference type="SUPFAM" id="SSF53597">
    <property type="entry name" value="Dihydrofolate reductase-like"/>
    <property type="match status" value="1"/>
</dbReference>
<organism evidence="3 4">
    <name type="scientific">Corynebacterium lujinxingii</name>
    <dbReference type="NCBI Taxonomy" id="2763010"/>
    <lineage>
        <taxon>Bacteria</taxon>
        <taxon>Bacillati</taxon>
        <taxon>Actinomycetota</taxon>
        <taxon>Actinomycetes</taxon>
        <taxon>Mycobacteriales</taxon>
        <taxon>Corynebacteriaceae</taxon>
        <taxon>Corynebacterium</taxon>
    </lineage>
</organism>
<dbReference type="GO" id="GO:0008703">
    <property type="term" value="F:5-amino-6-(5-phosphoribosylamino)uracil reductase activity"/>
    <property type="evidence" value="ECO:0007669"/>
    <property type="project" value="InterPro"/>
</dbReference>
<evidence type="ECO:0000313" key="2">
    <source>
        <dbReference type="EMBL" id="MBC3178884.1"/>
    </source>
</evidence>
<dbReference type="Proteomes" id="UP000642876">
    <property type="component" value="Unassembled WGS sequence"/>
</dbReference>
<evidence type="ECO:0000313" key="5">
    <source>
        <dbReference type="Proteomes" id="UP000642876"/>
    </source>
</evidence>
<sequence>MDAHDLLGTTLDPSTPETRAAMVMTLFGALGRGGSSGALGNDLDSELLQSLRAWADVVLVSASTVTAEDYGPADTPLAILSRSLDLSTSLGVFGGREVIVACPEPSLIDDSLADRRRALEQAGARFVSTGTGSLGEAVNALRSEGFHRIACEGGPSVYAAMIGADLLDVIHLTLDPTVSSDDSTWGLPAIAQQAEFARRYALEGTHATDDGTLFLRYRRAGDRSEH</sequence>
<proteinExistence type="predicted"/>
<dbReference type="EMBL" id="JACMYE010000004">
    <property type="protein sequence ID" value="MBC3178884.1"/>
    <property type="molecule type" value="Genomic_DNA"/>
</dbReference>
<evidence type="ECO:0000313" key="4">
    <source>
        <dbReference type="Proteomes" id="UP000516235"/>
    </source>
</evidence>
<dbReference type="AlphaFoldDB" id="A0A7H0JWG9"/>
<dbReference type="EMBL" id="CP061032">
    <property type="protein sequence ID" value="QNP89385.1"/>
    <property type="molecule type" value="Genomic_DNA"/>
</dbReference>
<dbReference type="GO" id="GO:0009231">
    <property type="term" value="P:riboflavin biosynthetic process"/>
    <property type="evidence" value="ECO:0007669"/>
    <property type="project" value="InterPro"/>
</dbReference>
<keyword evidence="5" id="KW-1185">Reference proteome</keyword>
<evidence type="ECO:0000259" key="1">
    <source>
        <dbReference type="Pfam" id="PF01872"/>
    </source>
</evidence>
<dbReference type="Pfam" id="PF01872">
    <property type="entry name" value="RibD_C"/>
    <property type="match status" value="1"/>
</dbReference>
<protein>
    <submittedName>
        <fullName evidence="3">Dihydrofolate reductase family protein</fullName>
    </submittedName>
</protein>